<dbReference type="Gene3D" id="3.100.10.20">
    <property type="entry name" value="CRISPR-associated endonuclease Cas1, N-terminal domain"/>
    <property type="match status" value="1"/>
</dbReference>
<dbReference type="Proteomes" id="UP000001784">
    <property type="component" value="Chromosome"/>
</dbReference>
<dbReference type="GO" id="GO:0016787">
    <property type="term" value="F:hydrolase activity"/>
    <property type="evidence" value="ECO:0007669"/>
    <property type="project" value="UniProtKB-KW"/>
</dbReference>
<dbReference type="EMBL" id="CP000478">
    <property type="protein sequence ID" value="ABK17046.1"/>
    <property type="molecule type" value="Genomic_DNA"/>
</dbReference>
<name>A0LHZ4_SYNFM</name>
<keyword evidence="6 10" id="KW-0051">Antiviral defense</keyword>
<keyword evidence="4 10" id="KW-0378">Hydrolase</keyword>
<gene>
    <name evidence="10" type="primary">cas1</name>
    <name evidence="11" type="ordered locus">Sfum_1355</name>
</gene>
<dbReference type="KEGG" id="sfu:Sfum_1355"/>
<evidence type="ECO:0000256" key="6">
    <source>
        <dbReference type="ARBA" id="ARBA00023118"/>
    </source>
</evidence>
<dbReference type="InParanoid" id="A0LHZ4"/>
<dbReference type="OrthoDB" id="9803119at2"/>
<dbReference type="GO" id="GO:0046872">
    <property type="term" value="F:metal ion binding"/>
    <property type="evidence" value="ECO:0007669"/>
    <property type="project" value="UniProtKB-UniRule"/>
</dbReference>
<keyword evidence="3 10" id="KW-0255">Endonuclease</keyword>
<dbReference type="AlphaFoldDB" id="A0LHZ4"/>
<keyword evidence="5 10" id="KW-0460">Magnesium</keyword>
<keyword evidence="8 10" id="KW-0464">Manganese</keyword>
<feature type="binding site" evidence="10">
    <location>
        <position position="239"/>
    </location>
    <ligand>
        <name>Mn(2+)</name>
        <dbReference type="ChEBI" id="CHEBI:29035"/>
    </ligand>
</feature>
<dbReference type="InterPro" id="IPR042211">
    <property type="entry name" value="CRISPR-assoc_Cas1_N"/>
</dbReference>
<dbReference type="InterPro" id="IPR002729">
    <property type="entry name" value="CRISPR-assoc_Cas1"/>
</dbReference>
<protein>
    <recommendedName>
        <fullName evidence="10">CRISPR-associated endonuclease Cas1</fullName>
        <ecNumber evidence="10">3.1.-.-</ecNumber>
    </recommendedName>
</protein>
<evidence type="ECO:0000256" key="10">
    <source>
        <dbReference type="HAMAP-Rule" id="MF_01470"/>
    </source>
</evidence>
<comment type="function">
    <text evidence="10">CRISPR (clustered regularly interspaced short palindromic repeat), is an adaptive immune system that provides protection against mobile genetic elements (viruses, transposable elements and conjugative plasmids). CRISPR clusters contain spacers, sequences complementary to antecedent mobile elements, and target invading nucleic acids. CRISPR clusters are transcribed and processed into CRISPR RNA (crRNA). Acts as a dsDNA endonuclease. Involved in the integration of spacer DNA into the CRISPR cassette.</text>
</comment>
<evidence type="ECO:0000313" key="11">
    <source>
        <dbReference type="EMBL" id="ABK17046.1"/>
    </source>
</evidence>
<keyword evidence="12" id="KW-1185">Reference proteome</keyword>
<dbReference type="NCBIfam" id="TIGR00287">
    <property type="entry name" value="cas1"/>
    <property type="match status" value="1"/>
</dbReference>
<dbReference type="InterPro" id="IPR042206">
    <property type="entry name" value="CRISPR-assoc_Cas1_C"/>
</dbReference>
<dbReference type="CDD" id="cd09634">
    <property type="entry name" value="Cas1_I-II-III"/>
    <property type="match status" value="1"/>
</dbReference>
<dbReference type="HOGENOM" id="CLU_052779_1_0_7"/>
<evidence type="ECO:0000256" key="5">
    <source>
        <dbReference type="ARBA" id="ARBA00022842"/>
    </source>
</evidence>
<comment type="similarity">
    <text evidence="10">Belongs to the CRISPR-associated endonuclease Cas1 family.</text>
</comment>
<dbReference type="HAMAP" id="MF_01470">
    <property type="entry name" value="Cas1"/>
    <property type="match status" value="1"/>
</dbReference>
<dbReference type="InterPro" id="IPR050646">
    <property type="entry name" value="Cas1"/>
</dbReference>
<evidence type="ECO:0000256" key="9">
    <source>
        <dbReference type="ARBA" id="ARBA00038592"/>
    </source>
</evidence>
<reference evidence="11 12" key="1">
    <citation type="submission" date="2006-10" db="EMBL/GenBank/DDBJ databases">
        <title>Complete sequence of Syntrophobacter fumaroxidans MPOB.</title>
        <authorList>
            <consortium name="US DOE Joint Genome Institute"/>
            <person name="Copeland A."/>
            <person name="Lucas S."/>
            <person name="Lapidus A."/>
            <person name="Barry K."/>
            <person name="Detter J.C."/>
            <person name="Glavina del Rio T."/>
            <person name="Hammon N."/>
            <person name="Israni S."/>
            <person name="Pitluck S."/>
            <person name="Goltsman E.G."/>
            <person name="Martinez M."/>
            <person name="Schmutz J."/>
            <person name="Larimer F."/>
            <person name="Land M."/>
            <person name="Hauser L."/>
            <person name="Kyrpides N."/>
            <person name="Kim E."/>
            <person name="Boone D.R."/>
            <person name="Brockman F."/>
            <person name="Culley D."/>
            <person name="Ferry J."/>
            <person name="Gunsalus R."/>
            <person name="McInerney M.J."/>
            <person name="Morrison M."/>
            <person name="Plugge C."/>
            <person name="Rohlin L."/>
            <person name="Scholten J."/>
            <person name="Sieber J."/>
            <person name="Stams A.J.M."/>
            <person name="Worm P."/>
            <person name="Henstra A.M."/>
            <person name="Richardson P."/>
        </authorList>
    </citation>
    <scope>NUCLEOTIDE SEQUENCE [LARGE SCALE GENOMIC DNA]</scope>
    <source>
        <strain evidence="12">DSM 10017 / MPOB</strain>
    </source>
</reference>
<dbReference type="PANTHER" id="PTHR34353:SF2">
    <property type="entry name" value="CRISPR-ASSOCIATED ENDONUCLEASE CAS1 1"/>
    <property type="match status" value="1"/>
</dbReference>
<evidence type="ECO:0000256" key="3">
    <source>
        <dbReference type="ARBA" id="ARBA00022759"/>
    </source>
</evidence>
<evidence type="ECO:0000313" key="12">
    <source>
        <dbReference type="Proteomes" id="UP000001784"/>
    </source>
</evidence>
<evidence type="ECO:0000256" key="4">
    <source>
        <dbReference type="ARBA" id="ARBA00022801"/>
    </source>
</evidence>
<comment type="cofactor">
    <cofactor evidence="10">
        <name>Mg(2+)</name>
        <dbReference type="ChEBI" id="CHEBI:18420"/>
    </cofactor>
    <cofactor evidence="10">
        <name>Mn(2+)</name>
        <dbReference type="ChEBI" id="CHEBI:29035"/>
    </cofactor>
</comment>
<dbReference type="GO" id="GO:0003677">
    <property type="term" value="F:DNA binding"/>
    <property type="evidence" value="ECO:0007669"/>
    <property type="project" value="UniProtKB-KW"/>
</dbReference>
<sequence>MERTYILEQGAYLRKAGNHLVVTKNREIIAEIPLEGLSQLTLVGFSSLSGAVLEVLIRHRIETVLLSPRGQFRARLMVDEHKHVQRRQGQYVKLSGADFALRTTQSIVRGKLRNTARFLALRGSRYGSEALHRAAAQIKGLSALVDRQKDMDLLRGIEGHAANLYFEVFPLLVRVPGFEFNGRNRRPPLDPLNALLSFVYTLLTQEVLTAIKVVGLDPYLGCLHAVDYGRPSLACDLVEEWRTFLGDRLVLALVNRRVIGLDDFVYRPTPCADAVDEEELKHRRPVEMKPKIARAFIEAYEKWMASRILDPGSRERTDYRGLIQRQVWKFCHYLVGDRDSYEPFIWSEVS</sequence>
<feature type="binding site" evidence="10">
    <location>
        <position position="158"/>
    </location>
    <ligand>
        <name>Mn(2+)</name>
        <dbReference type="ChEBI" id="CHEBI:29035"/>
    </ligand>
</feature>
<dbReference type="GO" id="GO:0051607">
    <property type="term" value="P:defense response to virus"/>
    <property type="evidence" value="ECO:0007669"/>
    <property type="project" value="UniProtKB-UniRule"/>
</dbReference>
<dbReference type="GO" id="GO:0043571">
    <property type="term" value="P:maintenance of CRISPR repeat elements"/>
    <property type="evidence" value="ECO:0007669"/>
    <property type="project" value="UniProtKB-UniRule"/>
</dbReference>
<dbReference type="STRING" id="335543.Sfum_1355"/>
<feature type="binding site" evidence="10">
    <location>
        <position position="224"/>
    </location>
    <ligand>
        <name>Mn(2+)</name>
        <dbReference type="ChEBI" id="CHEBI:29035"/>
    </ligand>
</feature>
<keyword evidence="2 10" id="KW-0479">Metal-binding</keyword>
<proteinExistence type="inferred from homology"/>
<keyword evidence="1 10" id="KW-0540">Nuclease</keyword>
<accession>A0LHZ4</accession>
<evidence type="ECO:0000256" key="2">
    <source>
        <dbReference type="ARBA" id="ARBA00022723"/>
    </source>
</evidence>
<dbReference type="GO" id="GO:0004519">
    <property type="term" value="F:endonuclease activity"/>
    <property type="evidence" value="ECO:0007669"/>
    <property type="project" value="UniProtKB-UniRule"/>
</dbReference>
<keyword evidence="7 10" id="KW-0238">DNA-binding</keyword>
<comment type="subunit">
    <text evidence="9 10">Homodimer, forms a heterotetramer with a Cas2 homodimer.</text>
</comment>
<organism evidence="11 12">
    <name type="scientific">Syntrophobacter fumaroxidans (strain DSM 10017 / MPOB)</name>
    <dbReference type="NCBI Taxonomy" id="335543"/>
    <lineage>
        <taxon>Bacteria</taxon>
        <taxon>Pseudomonadati</taxon>
        <taxon>Thermodesulfobacteriota</taxon>
        <taxon>Syntrophobacteria</taxon>
        <taxon>Syntrophobacterales</taxon>
        <taxon>Syntrophobacteraceae</taxon>
        <taxon>Syntrophobacter</taxon>
    </lineage>
</organism>
<evidence type="ECO:0000256" key="8">
    <source>
        <dbReference type="ARBA" id="ARBA00023211"/>
    </source>
</evidence>
<evidence type="ECO:0000256" key="7">
    <source>
        <dbReference type="ARBA" id="ARBA00023125"/>
    </source>
</evidence>
<dbReference type="PANTHER" id="PTHR34353">
    <property type="entry name" value="CRISPR-ASSOCIATED ENDONUCLEASE CAS1 1"/>
    <property type="match status" value="1"/>
</dbReference>
<evidence type="ECO:0000256" key="1">
    <source>
        <dbReference type="ARBA" id="ARBA00022722"/>
    </source>
</evidence>
<dbReference type="Pfam" id="PF01867">
    <property type="entry name" value="Cas_Cas1"/>
    <property type="match status" value="1"/>
</dbReference>
<dbReference type="eggNOG" id="COG1518">
    <property type="taxonomic scope" value="Bacteria"/>
</dbReference>
<dbReference type="RefSeq" id="WP_011698217.1">
    <property type="nucleotide sequence ID" value="NC_008554.1"/>
</dbReference>
<dbReference type="Gene3D" id="1.20.120.920">
    <property type="entry name" value="CRISPR-associated endonuclease Cas1, C-terminal domain"/>
    <property type="match status" value="1"/>
</dbReference>
<dbReference type="EC" id="3.1.-.-" evidence="10"/>